<dbReference type="InterPro" id="IPR003593">
    <property type="entry name" value="AAA+_ATPase"/>
</dbReference>
<dbReference type="GO" id="GO:0016887">
    <property type="term" value="F:ATP hydrolysis activity"/>
    <property type="evidence" value="ECO:0007669"/>
    <property type="project" value="InterPro"/>
</dbReference>
<protein>
    <recommendedName>
        <fullName evidence="13">Pyoverdine export ATP-binding/permease protein PvdT</fullName>
    </recommendedName>
</protein>
<dbReference type="AlphaFoldDB" id="A0A6N6VFR2"/>
<dbReference type="GO" id="GO:0005524">
    <property type="term" value="F:ATP binding"/>
    <property type="evidence" value="ECO:0007669"/>
    <property type="project" value="UniProtKB-KW"/>
</dbReference>
<feature type="transmembrane region" description="Helical" evidence="14">
    <location>
        <begin position="530"/>
        <end position="555"/>
    </location>
</feature>
<dbReference type="GO" id="GO:0022857">
    <property type="term" value="F:transmembrane transporter activity"/>
    <property type="evidence" value="ECO:0007669"/>
    <property type="project" value="TreeGrafter"/>
</dbReference>
<keyword evidence="9 14" id="KW-1133">Transmembrane helix</keyword>
<keyword evidence="7" id="KW-0067">ATP-binding</keyword>
<dbReference type="InterPro" id="IPR027417">
    <property type="entry name" value="P-loop_NTPase"/>
</dbReference>
<dbReference type="FunFam" id="3.40.50.300:FF:000032">
    <property type="entry name" value="Export ABC transporter ATP-binding protein"/>
    <property type="match status" value="1"/>
</dbReference>
<gene>
    <name evidence="16" type="primary">macB</name>
    <name evidence="16" type="ORF">F2P47_16600</name>
</gene>
<dbReference type="Pfam" id="PF02687">
    <property type="entry name" value="FtsX"/>
    <property type="match status" value="1"/>
</dbReference>
<evidence type="ECO:0000256" key="6">
    <source>
        <dbReference type="ARBA" id="ARBA00022741"/>
    </source>
</evidence>
<keyword evidence="2" id="KW-0813">Transport</keyword>
<keyword evidence="6" id="KW-0547">Nucleotide-binding</keyword>
<dbReference type="PROSITE" id="PS50893">
    <property type="entry name" value="ABC_TRANSPORTER_2"/>
    <property type="match status" value="1"/>
</dbReference>
<evidence type="ECO:0000256" key="5">
    <source>
        <dbReference type="ARBA" id="ARBA00022692"/>
    </source>
</evidence>
<evidence type="ECO:0000313" key="17">
    <source>
        <dbReference type="Proteomes" id="UP000468901"/>
    </source>
</evidence>
<evidence type="ECO:0000256" key="2">
    <source>
        <dbReference type="ARBA" id="ARBA00022448"/>
    </source>
</evidence>
<dbReference type="GO" id="GO:0098796">
    <property type="term" value="C:membrane protein complex"/>
    <property type="evidence" value="ECO:0007669"/>
    <property type="project" value="UniProtKB-ARBA"/>
</dbReference>
<evidence type="ECO:0000259" key="15">
    <source>
        <dbReference type="PROSITE" id="PS50893"/>
    </source>
</evidence>
<accession>A0A6N6VFR2</accession>
<dbReference type="InterPro" id="IPR025857">
    <property type="entry name" value="MacB_PCD"/>
</dbReference>
<comment type="subcellular location">
    <subcellularLocation>
        <location evidence="1">Cell inner membrane</location>
        <topology evidence="1">Multi-pass membrane protein</topology>
    </subcellularLocation>
</comment>
<reference evidence="16 17" key="1">
    <citation type="submission" date="2019-09" db="EMBL/GenBank/DDBJ databases">
        <title>Parvibaculum sedimenti sp. nov., isolated from sediment.</title>
        <authorList>
            <person name="Wang Y."/>
        </authorList>
    </citation>
    <scope>NUCLEOTIDE SEQUENCE [LARGE SCALE GENOMIC DNA]</scope>
    <source>
        <strain evidence="16 17">HXT-9</strain>
    </source>
</reference>
<dbReference type="InterPro" id="IPR017871">
    <property type="entry name" value="ABC_transporter-like_CS"/>
</dbReference>
<evidence type="ECO:0000313" key="16">
    <source>
        <dbReference type="EMBL" id="KAB7738532.1"/>
    </source>
</evidence>
<dbReference type="SMART" id="SM00382">
    <property type="entry name" value="AAA"/>
    <property type="match status" value="1"/>
</dbReference>
<proteinExistence type="inferred from homology"/>
<evidence type="ECO:0000256" key="13">
    <source>
        <dbReference type="ARBA" id="ARBA00041199"/>
    </source>
</evidence>
<comment type="similarity">
    <text evidence="12">Belongs to the ABC transporter superfamily. Macrolide exporter (TC 3.A.1.122) family.</text>
</comment>
<name>A0A6N6VFR2_9HYPH</name>
<evidence type="ECO:0000256" key="4">
    <source>
        <dbReference type="ARBA" id="ARBA00022519"/>
    </source>
</evidence>
<dbReference type="InterPro" id="IPR003439">
    <property type="entry name" value="ABC_transporter-like_ATP-bd"/>
</dbReference>
<dbReference type="InterPro" id="IPR003838">
    <property type="entry name" value="ABC3_permease_C"/>
</dbReference>
<keyword evidence="17" id="KW-1185">Reference proteome</keyword>
<feature type="transmembrane region" description="Helical" evidence="14">
    <location>
        <begin position="276"/>
        <end position="299"/>
    </location>
</feature>
<feature type="domain" description="ABC transporter" evidence="15">
    <location>
        <begin position="11"/>
        <end position="249"/>
    </location>
</feature>
<keyword evidence="4" id="KW-0997">Cell inner membrane</keyword>
<feature type="transmembrane region" description="Helical" evidence="14">
    <location>
        <begin position="583"/>
        <end position="604"/>
    </location>
</feature>
<evidence type="ECO:0000256" key="3">
    <source>
        <dbReference type="ARBA" id="ARBA00022475"/>
    </source>
</evidence>
<dbReference type="GO" id="GO:0005886">
    <property type="term" value="C:plasma membrane"/>
    <property type="evidence" value="ECO:0007669"/>
    <property type="project" value="UniProtKB-SubCell"/>
</dbReference>
<keyword evidence="3" id="KW-1003">Cell membrane</keyword>
<evidence type="ECO:0000256" key="8">
    <source>
        <dbReference type="ARBA" id="ARBA00022967"/>
    </source>
</evidence>
<comment type="caution">
    <text evidence="16">The sequence shown here is derived from an EMBL/GenBank/DDBJ whole genome shotgun (WGS) entry which is preliminary data.</text>
</comment>
<keyword evidence="8" id="KW-1278">Translocase</keyword>
<keyword evidence="10 14" id="KW-0472">Membrane</keyword>
<evidence type="ECO:0000256" key="10">
    <source>
        <dbReference type="ARBA" id="ARBA00023136"/>
    </source>
</evidence>
<dbReference type="Pfam" id="PF00005">
    <property type="entry name" value="ABC_tran"/>
    <property type="match status" value="1"/>
</dbReference>
<dbReference type="SUPFAM" id="SSF52540">
    <property type="entry name" value="P-loop containing nucleoside triphosphate hydrolases"/>
    <property type="match status" value="1"/>
</dbReference>
<dbReference type="Pfam" id="PF12704">
    <property type="entry name" value="MacB_PCD"/>
    <property type="match status" value="1"/>
</dbReference>
<feature type="transmembrane region" description="Helical" evidence="14">
    <location>
        <begin position="616"/>
        <end position="636"/>
    </location>
</feature>
<dbReference type="Proteomes" id="UP000468901">
    <property type="component" value="Unassembled WGS sequence"/>
</dbReference>
<dbReference type="PANTHER" id="PTHR30572:SF14">
    <property type="entry name" value="MACROLIDE EXPORT ATP-BINDING_PERMEASE PROTEIN MACB"/>
    <property type="match status" value="1"/>
</dbReference>
<evidence type="ECO:0000256" key="11">
    <source>
        <dbReference type="ARBA" id="ARBA00023251"/>
    </source>
</evidence>
<keyword evidence="5 14" id="KW-0812">Transmembrane</keyword>
<dbReference type="InterPro" id="IPR050250">
    <property type="entry name" value="Macrolide_Exporter_MacB"/>
</dbReference>
<dbReference type="GO" id="GO:0046677">
    <property type="term" value="P:response to antibiotic"/>
    <property type="evidence" value="ECO:0007669"/>
    <property type="project" value="UniProtKB-KW"/>
</dbReference>
<evidence type="ECO:0000256" key="9">
    <source>
        <dbReference type="ARBA" id="ARBA00022989"/>
    </source>
</evidence>
<evidence type="ECO:0000256" key="14">
    <source>
        <dbReference type="SAM" id="Phobius"/>
    </source>
</evidence>
<dbReference type="PANTHER" id="PTHR30572">
    <property type="entry name" value="MEMBRANE COMPONENT OF TRANSPORTER-RELATED"/>
    <property type="match status" value="1"/>
</dbReference>
<dbReference type="PROSITE" id="PS00211">
    <property type="entry name" value="ABC_TRANSPORTER_1"/>
    <property type="match status" value="1"/>
</dbReference>
<evidence type="ECO:0000256" key="7">
    <source>
        <dbReference type="ARBA" id="ARBA00022840"/>
    </source>
</evidence>
<dbReference type="Gene3D" id="3.40.50.300">
    <property type="entry name" value="P-loop containing nucleotide triphosphate hydrolases"/>
    <property type="match status" value="1"/>
</dbReference>
<keyword evidence="11" id="KW-0046">Antibiotic resistance</keyword>
<organism evidence="16 17">
    <name type="scientific">Parvibaculum sedimenti</name>
    <dbReference type="NCBI Taxonomy" id="2608632"/>
    <lineage>
        <taxon>Bacteria</taxon>
        <taxon>Pseudomonadati</taxon>
        <taxon>Pseudomonadota</taxon>
        <taxon>Alphaproteobacteria</taxon>
        <taxon>Hyphomicrobiales</taxon>
        <taxon>Parvibaculaceae</taxon>
        <taxon>Parvibaculum</taxon>
    </lineage>
</organism>
<evidence type="ECO:0000256" key="1">
    <source>
        <dbReference type="ARBA" id="ARBA00004429"/>
    </source>
</evidence>
<dbReference type="RefSeq" id="WP_152217508.1">
    <property type="nucleotide sequence ID" value="NZ_WESC01000020.1"/>
</dbReference>
<dbReference type="InterPro" id="IPR017911">
    <property type="entry name" value="MacB-like_ATP-bd"/>
</dbReference>
<dbReference type="CDD" id="cd03255">
    <property type="entry name" value="ABC_MJ0796_LolCDE_FtsE"/>
    <property type="match status" value="1"/>
</dbReference>
<evidence type="ECO:0000256" key="12">
    <source>
        <dbReference type="ARBA" id="ARBA00038388"/>
    </source>
</evidence>
<dbReference type="EMBL" id="WESC01000020">
    <property type="protein sequence ID" value="KAB7738532.1"/>
    <property type="molecule type" value="Genomic_DNA"/>
</dbReference>
<sequence>MTQDPPPPALIDIRNVSRTYQTGETEVRALDDVSLTIRAGEFVAIMGQSGSGKSTLMNILGCLDRPSSGTYLVNGMDVATLTSDDMATLRRDTFGFVFQRYNLLPAMTATENVELPSIYAGTPHGERVSRAKSLLARLGIGDRSEHRPNELSGGQQQRVSIARALMNDPEVVLADEPTGALDSQSGIEVLALLAALNAEGKTVILITHDASVAAHARRLIRLSDGRVTEDIEREPSQTVAPRRDEPVSELGGMASFFRGDLGEAIKMALRSLRNNIFRTALTLLGVVIGVGAVVAMLAIGNGSKQNVMDRISAMGTNLLMIRPGAPGMRPTGDIATLIPDDVTAITALSNVEAAAPERSTTVTVRYGNIDYRTQVTGTWPSYPLVRDWNIASGGFFTRADLDGYAPVIVIGQTIVNNLFPDGGNPVGKYILVQNVPFEIVGIMEAKGASSFGSDQDDVAFVPLSTGYMRLFGKRYVSTISVKAQDAALIDDTEAKITSLLTARHKTQDFQVRNTASILETAEATQNTLTILLGSVAAISLIVGGIGVMNIMLVSVTERTREIGIRMATGARQLDIMLQFNTEALVVCGVGGIIGVLGGLGTAMLCEFFGVSVVYSVTPPLLAFSCAFATGLLFGYLPARKAASLDPVVALSSE</sequence>